<dbReference type="InterPro" id="IPR011042">
    <property type="entry name" value="6-blade_b-propeller_TolB-like"/>
</dbReference>
<dbReference type="InterPro" id="IPR005511">
    <property type="entry name" value="SMP-30"/>
</dbReference>
<feature type="binding site" evidence="2">
    <location>
        <position position="217"/>
    </location>
    <ligand>
        <name>a divalent metal cation</name>
        <dbReference type="ChEBI" id="CHEBI:60240"/>
    </ligand>
</feature>
<keyword evidence="2" id="KW-0479">Metal-binding</keyword>
<evidence type="ECO:0000259" key="3">
    <source>
        <dbReference type="Pfam" id="PF08450"/>
    </source>
</evidence>
<dbReference type="Pfam" id="PF08450">
    <property type="entry name" value="SGL"/>
    <property type="match status" value="1"/>
</dbReference>
<dbReference type="PANTHER" id="PTHR47572:SF5">
    <property type="entry name" value="BLR2277 PROTEIN"/>
    <property type="match status" value="1"/>
</dbReference>
<gene>
    <name evidence="4" type="ORF">Y013_23805</name>
</gene>
<evidence type="ECO:0000256" key="1">
    <source>
        <dbReference type="PIRSR" id="PIRSR605511-1"/>
    </source>
</evidence>
<feature type="active site" description="Proton donor/acceptor" evidence="1">
    <location>
        <position position="217"/>
    </location>
</feature>
<dbReference type="InterPro" id="IPR051262">
    <property type="entry name" value="SMP-30/CGR1_Lactonase"/>
</dbReference>
<dbReference type="RefSeq" id="WP_024103579.1">
    <property type="nucleotide sequence ID" value="NC_023150.1"/>
</dbReference>
<reference evidence="4 5" key="1">
    <citation type="journal article" date="2014" name="Genome Announc.">
        <title>Complete Genome of Rhodococcus pyridinivorans SB3094, a Methyl-Ethyl-Ketone-Degrading Bacterium Used for Bioaugmentation.</title>
        <authorList>
            <person name="Dueholm M.S."/>
            <person name="Albertsen M."/>
            <person name="D'Imperio S."/>
            <person name="Tale V.P."/>
            <person name="Lewis D."/>
            <person name="Nielsen P.H."/>
            <person name="Nielsen J.L."/>
        </authorList>
    </citation>
    <scope>NUCLEOTIDE SEQUENCE [LARGE SCALE GENOMIC DNA]</scope>
    <source>
        <strain evidence="4 5">SB3094</strain>
    </source>
</reference>
<evidence type="ECO:0000256" key="2">
    <source>
        <dbReference type="PIRSR" id="PIRSR605511-2"/>
    </source>
</evidence>
<name>V9XNI5_9NOCA</name>
<dbReference type="GO" id="GO:0046872">
    <property type="term" value="F:metal ion binding"/>
    <property type="evidence" value="ECO:0007669"/>
    <property type="project" value="UniProtKB-KW"/>
</dbReference>
<dbReference type="KEGG" id="rpy:Y013_23805"/>
<feature type="domain" description="SMP-30/Gluconolactonase/LRE-like region" evidence="3">
    <location>
        <begin position="27"/>
        <end position="276"/>
    </location>
</feature>
<accession>V9XNI5</accession>
<dbReference type="HOGENOM" id="CLU_054751_1_0_11"/>
<protein>
    <recommendedName>
        <fullName evidence="3">SMP-30/Gluconolactonase/LRE-like region domain-containing protein</fullName>
    </recommendedName>
</protein>
<dbReference type="Proteomes" id="UP000018781">
    <property type="component" value="Chromosome"/>
</dbReference>
<dbReference type="eggNOG" id="COG3386">
    <property type="taxonomic scope" value="Bacteria"/>
</dbReference>
<evidence type="ECO:0000313" key="5">
    <source>
        <dbReference type="Proteomes" id="UP000018781"/>
    </source>
</evidence>
<sequence>MSTQEKSKSSLSLPAGATLIAEGIGFTEGPAKISDTSVAVTSINRGKIYEVPLDGSGPIALCETGGGPNGIALGQDGELWITQNGGTAMPSRSSLHTTPSLQRWKNGTLTTELTDTVTAPSDCVIGPDGRLWFTDTAEHAVGEAVKPGRLHAYDPTTRRCETQLDGLMFPNGLAFDGNRERLYVAETATDTVRRYKISSCGCEPDGWAVTLGKGRPDGMAIDSAGWLWIAGSSGDNVVAVDSDGEIRHELTFGTRVLVTSVCFAGAGLDTLIVTIAKGGSVVSLPAVHPGLPLPVTTL</sequence>
<dbReference type="InterPro" id="IPR013658">
    <property type="entry name" value="SGL"/>
</dbReference>
<dbReference type="Gene3D" id="2.120.10.30">
    <property type="entry name" value="TolB, C-terminal domain"/>
    <property type="match status" value="1"/>
</dbReference>
<dbReference type="PANTHER" id="PTHR47572">
    <property type="entry name" value="LIPOPROTEIN-RELATED"/>
    <property type="match status" value="1"/>
</dbReference>
<organism evidence="4 5">
    <name type="scientific">Rhodococcus pyridinivorans SB3094</name>
    <dbReference type="NCBI Taxonomy" id="1435356"/>
    <lineage>
        <taxon>Bacteria</taxon>
        <taxon>Bacillati</taxon>
        <taxon>Actinomycetota</taxon>
        <taxon>Actinomycetes</taxon>
        <taxon>Mycobacteriales</taxon>
        <taxon>Nocardiaceae</taxon>
        <taxon>Rhodococcus</taxon>
    </lineage>
</organism>
<dbReference type="PATRIC" id="fig|1435356.3.peg.4796"/>
<comment type="cofactor">
    <cofactor evidence="2">
        <name>Zn(2+)</name>
        <dbReference type="ChEBI" id="CHEBI:29105"/>
    </cofactor>
    <text evidence="2">Binds 1 divalent metal cation per subunit.</text>
</comment>
<dbReference type="AlphaFoldDB" id="V9XNI5"/>
<evidence type="ECO:0000313" key="4">
    <source>
        <dbReference type="EMBL" id="AHD23968.1"/>
    </source>
</evidence>
<dbReference type="PRINTS" id="PR01790">
    <property type="entry name" value="SMP30FAMILY"/>
</dbReference>
<dbReference type="SUPFAM" id="SSF63829">
    <property type="entry name" value="Calcium-dependent phosphotriesterase"/>
    <property type="match status" value="1"/>
</dbReference>
<dbReference type="EMBL" id="CP006996">
    <property type="protein sequence ID" value="AHD23968.1"/>
    <property type="molecule type" value="Genomic_DNA"/>
</dbReference>
<dbReference type="GeneID" id="29940843"/>
<proteinExistence type="predicted"/>
<keyword evidence="2" id="KW-0862">Zinc</keyword>
<feature type="binding site" evidence="2">
    <location>
        <position position="171"/>
    </location>
    <ligand>
        <name>a divalent metal cation</name>
        <dbReference type="ChEBI" id="CHEBI:60240"/>
    </ligand>
</feature>